<dbReference type="AlphaFoldDB" id="A0AAD6Y0F0"/>
<dbReference type="Pfam" id="PF00075">
    <property type="entry name" value="RNase_H"/>
    <property type="match status" value="1"/>
</dbReference>
<comment type="similarity">
    <text evidence="2">Belongs to the RNase H family.</text>
</comment>
<feature type="region of interest" description="Disordered" evidence="8">
    <location>
        <begin position="1"/>
        <end position="32"/>
    </location>
</feature>
<reference evidence="11" key="1">
    <citation type="submission" date="2023-03" db="EMBL/GenBank/DDBJ databases">
        <title>Massive genome expansion in bonnet fungi (Mycena s.s.) driven by repeated elements and novel gene families across ecological guilds.</title>
        <authorList>
            <consortium name="Lawrence Berkeley National Laboratory"/>
            <person name="Harder C.B."/>
            <person name="Miyauchi S."/>
            <person name="Viragh M."/>
            <person name="Kuo A."/>
            <person name="Thoen E."/>
            <person name="Andreopoulos B."/>
            <person name="Lu D."/>
            <person name="Skrede I."/>
            <person name="Drula E."/>
            <person name="Henrissat B."/>
            <person name="Morin E."/>
            <person name="Kohler A."/>
            <person name="Barry K."/>
            <person name="LaButti K."/>
            <person name="Morin E."/>
            <person name="Salamov A."/>
            <person name="Lipzen A."/>
            <person name="Mereny Z."/>
            <person name="Hegedus B."/>
            <person name="Baldrian P."/>
            <person name="Stursova M."/>
            <person name="Weitz H."/>
            <person name="Taylor A."/>
            <person name="Grigoriev I.V."/>
            <person name="Nagy L.G."/>
            <person name="Martin F."/>
            <person name="Kauserud H."/>
        </authorList>
    </citation>
    <scope>NUCLEOTIDE SEQUENCE</scope>
    <source>
        <strain evidence="11">9144</strain>
    </source>
</reference>
<evidence type="ECO:0000256" key="1">
    <source>
        <dbReference type="ARBA" id="ARBA00000077"/>
    </source>
</evidence>
<dbReference type="EMBL" id="JARJCW010000092">
    <property type="protein sequence ID" value="KAJ7195181.1"/>
    <property type="molecule type" value="Genomic_DNA"/>
</dbReference>
<dbReference type="GO" id="GO:0003676">
    <property type="term" value="F:nucleic acid binding"/>
    <property type="evidence" value="ECO:0007669"/>
    <property type="project" value="InterPro"/>
</dbReference>
<evidence type="ECO:0000313" key="12">
    <source>
        <dbReference type="Proteomes" id="UP001219525"/>
    </source>
</evidence>
<proteinExistence type="inferred from homology"/>
<evidence type="ECO:0000256" key="3">
    <source>
        <dbReference type="ARBA" id="ARBA00012180"/>
    </source>
</evidence>
<dbReference type="InterPro" id="IPR012337">
    <property type="entry name" value="RNaseH-like_sf"/>
</dbReference>
<dbReference type="EC" id="3.1.26.4" evidence="3"/>
<comment type="caution">
    <text evidence="11">The sequence shown here is derived from an EMBL/GenBank/DDBJ whole genome shotgun (WGS) entry which is preliminary data.</text>
</comment>
<evidence type="ECO:0000256" key="5">
    <source>
        <dbReference type="ARBA" id="ARBA00022723"/>
    </source>
</evidence>
<dbReference type="PANTHER" id="PTHR10642">
    <property type="entry name" value="RIBONUCLEASE H1"/>
    <property type="match status" value="1"/>
</dbReference>
<keyword evidence="7" id="KW-0378">Hydrolase</keyword>
<evidence type="ECO:0000259" key="9">
    <source>
        <dbReference type="PROSITE" id="PS50879"/>
    </source>
</evidence>
<dbReference type="GO" id="GO:0004523">
    <property type="term" value="F:RNA-DNA hybrid ribonuclease activity"/>
    <property type="evidence" value="ECO:0007669"/>
    <property type="project" value="UniProtKB-EC"/>
</dbReference>
<dbReference type="Gene3D" id="3.30.420.10">
    <property type="entry name" value="Ribonuclease H-like superfamily/Ribonuclease H"/>
    <property type="match status" value="1"/>
</dbReference>
<keyword evidence="6" id="KW-0255">Endonuclease</keyword>
<keyword evidence="12" id="KW-1185">Reference proteome</keyword>
<dbReference type="PROSITE" id="PS50879">
    <property type="entry name" value="RNASE_H_1"/>
    <property type="match status" value="1"/>
</dbReference>
<dbReference type="PANTHER" id="PTHR10642:SF26">
    <property type="entry name" value="RIBONUCLEASE H1"/>
    <property type="match status" value="1"/>
</dbReference>
<evidence type="ECO:0000313" key="10">
    <source>
        <dbReference type="EMBL" id="KAJ7187473.1"/>
    </source>
</evidence>
<gene>
    <name evidence="11" type="ORF">GGX14DRAFT_377218</name>
    <name evidence="10" type="ORF">GGX14DRAFT_383544</name>
</gene>
<evidence type="ECO:0000256" key="6">
    <source>
        <dbReference type="ARBA" id="ARBA00022759"/>
    </source>
</evidence>
<evidence type="ECO:0000313" key="11">
    <source>
        <dbReference type="EMBL" id="KAJ7195181.1"/>
    </source>
</evidence>
<evidence type="ECO:0000256" key="2">
    <source>
        <dbReference type="ARBA" id="ARBA00005300"/>
    </source>
</evidence>
<dbReference type="GO" id="GO:0046872">
    <property type="term" value="F:metal ion binding"/>
    <property type="evidence" value="ECO:0007669"/>
    <property type="project" value="UniProtKB-KW"/>
</dbReference>
<dbReference type="InterPro" id="IPR050092">
    <property type="entry name" value="RNase_H"/>
</dbReference>
<dbReference type="InterPro" id="IPR036397">
    <property type="entry name" value="RNaseH_sf"/>
</dbReference>
<dbReference type="CDD" id="cd09280">
    <property type="entry name" value="RNase_HI_eukaryote_like"/>
    <property type="match status" value="1"/>
</dbReference>
<feature type="non-terminal residue" evidence="11">
    <location>
        <position position="203"/>
    </location>
</feature>
<organism evidence="11 12">
    <name type="scientific">Mycena pura</name>
    <dbReference type="NCBI Taxonomy" id="153505"/>
    <lineage>
        <taxon>Eukaryota</taxon>
        <taxon>Fungi</taxon>
        <taxon>Dikarya</taxon>
        <taxon>Basidiomycota</taxon>
        <taxon>Agaricomycotina</taxon>
        <taxon>Agaricomycetes</taxon>
        <taxon>Agaricomycetidae</taxon>
        <taxon>Agaricales</taxon>
        <taxon>Marasmiineae</taxon>
        <taxon>Mycenaceae</taxon>
        <taxon>Mycena</taxon>
    </lineage>
</organism>
<dbReference type="Proteomes" id="UP001219525">
    <property type="component" value="Unassembled WGS sequence"/>
</dbReference>
<keyword evidence="4" id="KW-0540">Nuclease</keyword>
<accession>A0AAD6Y0F0</accession>
<sequence length="203" mass="22215">MPAARHVRQRKPAADLARPPPAKPKQAEPLPTASEMDRRFIQLLDSKLTPVRKLAKLYGSVTACTTPLEVYVDGSCLNNGRENASAGAGVYWGPNHPWNVALRVPDKQTNNRGEVYAILSALRRAYLDQTLHIWSDSEYAMETIAIRAPDEASQNWKCINGDLFREIAALIKARQAAIVIIQVKGHSGNAHNDAADALAKEGA</sequence>
<dbReference type="GO" id="GO:0043137">
    <property type="term" value="P:DNA replication, removal of RNA primer"/>
    <property type="evidence" value="ECO:0007669"/>
    <property type="project" value="TreeGrafter"/>
</dbReference>
<feature type="compositionally biased region" description="Basic residues" evidence="8">
    <location>
        <begin position="1"/>
        <end position="11"/>
    </location>
</feature>
<dbReference type="EMBL" id="JARJCW010000198">
    <property type="protein sequence ID" value="KAJ7187473.1"/>
    <property type="molecule type" value="Genomic_DNA"/>
</dbReference>
<evidence type="ECO:0000256" key="7">
    <source>
        <dbReference type="ARBA" id="ARBA00022801"/>
    </source>
</evidence>
<dbReference type="InterPro" id="IPR002156">
    <property type="entry name" value="RNaseH_domain"/>
</dbReference>
<feature type="domain" description="RNase H type-1" evidence="9">
    <location>
        <begin position="64"/>
        <end position="203"/>
    </location>
</feature>
<evidence type="ECO:0000256" key="4">
    <source>
        <dbReference type="ARBA" id="ARBA00022722"/>
    </source>
</evidence>
<protein>
    <recommendedName>
        <fullName evidence="3">ribonuclease H</fullName>
        <ecNumber evidence="3">3.1.26.4</ecNumber>
    </recommendedName>
</protein>
<name>A0AAD6Y0F0_9AGAR</name>
<keyword evidence="5" id="KW-0479">Metal-binding</keyword>
<evidence type="ECO:0000256" key="8">
    <source>
        <dbReference type="SAM" id="MobiDB-lite"/>
    </source>
</evidence>
<comment type="catalytic activity">
    <reaction evidence="1">
        <text>Endonucleolytic cleavage to 5'-phosphomonoester.</text>
        <dbReference type="EC" id="3.1.26.4"/>
    </reaction>
</comment>
<dbReference type="SUPFAM" id="SSF53098">
    <property type="entry name" value="Ribonuclease H-like"/>
    <property type="match status" value="1"/>
</dbReference>